<accession>A0A4D6MIF3</accession>
<protein>
    <submittedName>
        <fullName evidence="1">Uncharacterized protein</fullName>
    </submittedName>
</protein>
<name>A0A4D6MIF3_VIGUN</name>
<gene>
    <name evidence="1" type="ORF">DEO72_LG7g2477</name>
</gene>
<dbReference type="Proteomes" id="UP000501690">
    <property type="component" value="Linkage Group LG7"/>
</dbReference>
<keyword evidence="2" id="KW-1185">Reference proteome</keyword>
<proteinExistence type="predicted"/>
<evidence type="ECO:0000313" key="1">
    <source>
        <dbReference type="EMBL" id="QCE01183.1"/>
    </source>
</evidence>
<organism evidence="1 2">
    <name type="scientific">Vigna unguiculata</name>
    <name type="common">Cowpea</name>
    <dbReference type="NCBI Taxonomy" id="3917"/>
    <lineage>
        <taxon>Eukaryota</taxon>
        <taxon>Viridiplantae</taxon>
        <taxon>Streptophyta</taxon>
        <taxon>Embryophyta</taxon>
        <taxon>Tracheophyta</taxon>
        <taxon>Spermatophyta</taxon>
        <taxon>Magnoliopsida</taxon>
        <taxon>eudicotyledons</taxon>
        <taxon>Gunneridae</taxon>
        <taxon>Pentapetalae</taxon>
        <taxon>rosids</taxon>
        <taxon>fabids</taxon>
        <taxon>Fabales</taxon>
        <taxon>Fabaceae</taxon>
        <taxon>Papilionoideae</taxon>
        <taxon>50 kb inversion clade</taxon>
        <taxon>NPAAA clade</taxon>
        <taxon>indigoferoid/millettioid clade</taxon>
        <taxon>Phaseoleae</taxon>
        <taxon>Vigna</taxon>
    </lineage>
</organism>
<sequence>MDELFDEEEQSGFCGQWMNSLMNKNKAFVDFNEVFEKQTKKVLWMMDEQFDEEEHTKKKNTPKRFYGRWMSSFVEDGR</sequence>
<reference evidence="1 2" key="1">
    <citation type="submission" date="2019-04" db="EMBL/GenBank/DDBJ databases">
        <title>An improved genome assembly and genetic linkage map for asparagus bean, Vigna unguiculata ssp. sesquipedialis.</title>
        <authorList>
            <person name="Xia Q."/>
            <person name="Zhang R."/>
            <person name="Dong Y."/>
        </authorList>
    </citation>
    <scope>NUCLEOTIDE SEQUENCE [LARGE SCALE GENOMIC DNA]</scope>
    <source>
        <tissue evidence="1">Leaf</tissue>
    </source>
</reference>
<dbReference type="AlphaFoldDB" id="A0A4D6MIF3"/>
<evidence type="ECO:0000313" key="2">
    <source>
        <dbReference type="Proteomes" id="UP000501690"/>
    </source>
</evidence>
<dbReference type="EMBL" id="CP039351">
    <property type="protein sequence ID" value="QCE01183.1"/>
    <property type="molecule type" value="Genomic_DNA"/>
</dbReference>